<protein>
    <submittedName>
        <fullName evidence="2">YidB family protein</fullName>
    </submittedName>
</protein>
<proteinExistence type="predicted"/>
<evidence type="ECO:0000313" key="2">
    <source>
        <dbReference type="EMBL" id="MCX5568153.1"/>
    </source>
</evidence>
<dbReference type="Proteomes" id="UP001144805">
    <property type="component" value="Unassembled WGS sequence"/>
</dbReference>
<sequence>MGIFDGLVGNVLAALQGQQGEGVQPDALGQALNGALANTQFGSLEGVLSQLQSSGLGAQVASWLGQGNNLPISADQLREALGNEELQKLGTQLGIPMDQVSDILAKVLPPTVDQLSPNGTLAPPAGPTPG</sequence>
<dbReference type="Pfam" id="PF20159">
    <property type="entry name" value="YidB"/>
    <property type="match status" value="1"/>
</dbReference>
<dbReference type="RefSeq" id="WP_266337110.1">
    <property type="nucleotide sequence ID" value="NZ_JAPKNK010000001.1"/>
</dbReference>
<dbReference type="EMBL" id="JAPKNK010000001">
    <property type="protein sequence ID" value="MCX5568153.1"/>
    <property type="molecule type" value="Genomic_DNA"/>
</dbReference>
<feature type="region of interest" description="Disordered" evidence="1">
    <location>
        <begin position="111"/>
        <end position="130"/>
    </location>
</feature>
<name>A0A9X3E1S0_9HYPH</name>
<dbReference type="SUPFAM" id="SSF140804">
    <property type="entry name" value="YidB-like"/>
    <property type="match status" value="1"/>
</dbReference>
<accession>A0A9X3E1S0</accession>
<dbReference type="AlphaFoldDB" id="A0A9X3E1S0"/>
<evidence type="ECO:0000313" key="3">
    <source>
        <dbReference type="Proteomes" id="UP001144805"/>
    </source>
</evidence>
<dbReference type="InterPro" id="IPR045372">
    <property type="entry name" value="YidB"/>
</dbReference>
<evidence type="ECO:0000256" key="1">
    <source>
        <dbReference type="SAM" id="MobiDB-lite"/>
    </source>
</evidence>
<gene>
    <name evidence="2" type="ORF">OSH07_02995</name>
</gene>
<organism evidence="2 3">
    <name type="scientific">Kaistia nematophila</name>
    <dbReference type="NCBI Taxonomy" id="2994654"/>
    <lineage>
        <taxon>Bacteria</taxon>
        <taxon>Pseudomonadati</taxon>
        <taxon>Pseudomonadota</taxon>
        <taxon>Alphaproteobacteria</taxon>
        <taxon>Hyphomicrobiales</taxon>
        <taxon>Kaistiaceae</taxon>
        <taxon>Kaistia</taxon>
    </lineage>
</organism>
<dbReference type="InterPro" id="IPR027405">
    <property type="entry name" value="YidB-like"/>
</dbReference>
<reference evidence="2" key="1">
    <citation type="submission" date="2022-11" db="EMBL/GenBank/DDBJ databases">
        <title>Biodiversity and phylogenetic relationships of bacteria.</title>
        <authorList>
            <person name="Machado R.A.R."/>
            <person name="Bhat A."/>
            <person name="Loulou A."/>
            <person name="Kallel S."/>
        </authorList>
    </citation>
    <scope>NUCLEOTIDE SEQUENCE</scope>
    <source>
        <strain evidence="2">K-TC2</strain>
    </source>
</reference>
<comment type="caution">
    <text evidence="2">The sequence shown here is derived from an EMBL/GenBank/DDBJ whole genome shotgun (WGS) entry which is preliminary data.</text>
</comment>
<dbReference type="Gene3D" id="1.10.10.690">
    <property type="entry name" value="YidB-like"/>
    <property type="match status" value="1"/>
</dbReference>
<keyword evidence="3" id="KW-1185">Reference proteome</keyword>